<accession>A0A4Q7LL44</accession>
<organism evidence="1 2">
    <name type="scientific">Sphaerotilus mobilis</name>
    <dbReference type="NCBI Taxonomy" id="47994"/>
    <lineage>
        <taxon>Bacteria</taxon>
        <taxon>Pseudomonadati</taxon>
        <taxon>Pseudomonadota</taxon>
        <taxon>Betaproteobacteria</taxon>
        <taxon>Burkholderiales</taxon>
        <taxon>Sphaerotilaceae</taxon>
        <taxon>Sphaerotilus</taxon>
    </lineage>
</organism>
<evidence type="ECO:0000313" key="2">
    <source>
        <dbReference type="Proteomes" id="UP000293433"/>
    </source>
</evidence>
<reference evidence="1 2" key="1">
    <citation type="submission" date="2019-02" db="EMBL/GenBank/DDBJ databases">
        <title>Genomic Encyclopedia of Type Strains, Phase IV (KMG-IV): sequencing the most valuable type-strain genomes for metagenomic binning, comparative biology and taxonomic classification.</title>
        <authorList>
            <person name="Goeker M."/>
        </authorList>
    </citation>
    <scope>NUCLEOTIDE SEQUENCE [LARGE SCALE GENOMIC DNA]</scope>
    <source>
        <strain evidence="1 2">DSM 10617</strain>
    </source>
</reference>
<evidence type="ECO:0000313" key="1">
    <source>
        <dbReference type="EMBL" id="RZS54942.1"/>
    </source>
</evidence>
<sequence>MTPPRSTPGWAVRLGVWLGVLLGVTALPARAACGDTLPQPGRAVIAANGLQLAHAPTVWPLPVGEPFGLDIELCGTAAALLQVEADMPAHRHGLNYRVQLRQTAPGRYRADGLLLHMPGRWRLLFDLGPAQSPQRLVRSVDVD</sequence>
<name>A0A4Q7LL44_9BURK</name>
<evidence type="ECO:0008006" key="3">
    <source>
        <dbReference type="Google" id="ProtNLM"/>
    </source>
</evidence>
<protein>
    <recommendedName>
        <fullName evidence="3">YtkA-like domain-containing protein</fullName>
    </recommendedName>
</protein>
<dbReference type="AlphaFoldDB" id="A0A4Q7LL44"/>
<proteinExistence type="predicted"/>
<keyword evidence="2" id="KW-1185">Reference proteome</keyword>
<dbReference type="EMBL" id="SGWV01000009">
    <property type="protein sequence ID" value="RZS54942.1"/>
    <property type="molecule type" value="Genomic_DNA"/>
</dbReference>
<dbReference type="Proteomes" id="UP000293433">
    <property type="component" value="Unassembled WGS sequence"/>
</dbReference>
<comment type="caution">
    <text evidence="1">The sequence shown here is derived from an EMBL/GenBank/DDBJ whole genome shotgun (WGS) entry which is preliminary data.</text>
</comment>
<gene>
    <name evidence="1" type="ORF">EV685_2428</name>
</gene>